<dbReference type="AlphaFoldDB" id="A0A6N2R679"/>
<feature type="transmembrane region" description="Helical" evidence="1">
    <location>
        <begin position="99"/>
        <end position="118"/>
    </location>
</feature>
<feature type="transmembrane region" description="Helical" evidence="1">
    <location>
        <begin position="31"/>
        <end position="53"/>
    </location>
</feature>
<dbReference type="RefSeq" id="WP_009246982.1">
    <property type="nucleotide sequence ID" value="NZ_CACRSY010000004.1"/>
</dbReference>
<gene>
    <name evidence="2" type="ORF">BHLFYP23_01436</name>
</gene>
<dbReference type="EMBL" id="CACRSY010000004">
    <property type="protein sequence ID" value="VYS75470.1"/>
    <property type="molecule type" value="Genomic_DNA"/>
</dbReference>
<evidence type="ECO:0000256" key="1">
    <source>
        <dbReference type="SAM" id="Phobius"/>
    </source>
</evidence>
<feature type="transmembrane region" description="Helical" evidence="1">
    <location>
        <begin position="7"/>
        <end position="25"/>
    </location>
</feature>
<protein>
    <submittedName>
        <fullName evidence="2">Uncharacterized protein</fullName>
    </submittedName>
</protein>
<keyword evidence="1" id="KW-1133">Transmembrane helix</keyword>
<keyword evidence="1" id="KW-0812">Transmembrane</keyword>
<evidence type="ECO:0000313" key="2">
    <source>
        <dbReference type="EMBL" id="VYS75470.1"/>
    </source>
</evidence>
<name>A0A6N2R679_BLAHA</name>
<feature type="transmembrane region" description="Helical" evidence="1">
    <location>
        <begin position="65"/>
        <end position="87"/>
    </location>
</feature>
<accession>A0A6N2R679</accession>
<organism evidence="2">
    <name type="scientific">Blautia hansenii</name>
    <name type="common">Ruminococcus hansenii</name>
    <dbReference type="NCBI Taxonomy" id="1322"/>
    <lineage>
        <taxon>Bacteria</taxon>
        <taxon>Bacillati</taxon>
        <taxon>Bacillota</taxon>
        <taxon>Clostridia</taxon>
        <taxon>Lachnospirales</taxon>
        <taxon>Lachnospiraceae</taxon>
        <taxon>Blautia</taxon>
    </lineage>
</organism>
<proteinExistence type="predicted"/>
<keyword evidence="1" id="KW-0472">Membrane</keyword>
<sequence length="134" mass="15553">MAEKLKGSLAFIICQFLVIYMLYYIDRSENSPIIFLYVFYFLGGCGIINFFSGRLTQKLGNTKTFWGRFLYAIATCFITFLACYLFSNHFGYTWNIGEALRSDTYIIVSLSTLGFFLGELYQYKKEKKNTLTDS</sequence>
<reference evidence="2" key="1">
    <citation type="submission" date="2019-11" db="EMBL/GenBank/DDBJ databases">
        <authorList>
            <person name="Feng L."/>
        </authorList>
    </citation>
    <scope>NUCLEOTIDE SEQUENCE</scope>
    <source>
        <strain evidence="2">BhanseniiLFYP23</strain>
    </source>
</reference>